<reference evidence="1 2" key="2">
    <citation type="submission" date="2018-03" db="EMBL/GenBank/DDBJ databases">
        <authorList>
            <person name="Keele B.F."/>
        </authorList>
    </citation>
    <scope>NUCLEOTIDE SEQUENCE [LARGE SCALE GENOMIC DNA]</scope>
    <source>
        <strain evidence="1 2">D13</strain>
    </source>
</reference>
<gene>
    <name evidence="1" type="ORF">C7S18_08385</name>
</gene>
<proteinExistence type="predicted"/>
<accession>A0A2P1PQW0</accession>
<evidence type="ECO:0000313" key="1">
    <source>
        <dbReference type="EMBL" id="AVP97211.1"/>
    </source>
</evidence>
<dbReference type="Pfam" id="PF07927">
    <property type="entry name" value="HicA_toxin"/>
    <property type="match status" value="1"/>
</dbReference>
<protein>
    <recommendedName>
        <fullName evidence="3">Type II toxin-antitoxin system HicA family toxin</fullName>
    </recommendedName>
</protein>
<dbReference type="KEGG" id="xba:C7S18_08385"/>
<evidence type="ECO:0000313" key="2">
    <source>
        <dbReference type="Proteomes" id="UP000241074"/>
    </source>
</evidence>
<dbReference type="GO" id="GO:0003729">
    <property type="term" value="F:mRNA binding"/>
    <property type="evidence" value="ECO:0007669"/>
    <property type="project" value="InterPro"/>
</dbReference>
<sequence length="82" mass="9522">MTRQDRRLERLRSIPTDYGWDELVAVLTALGYQLSNGAGSRRKFWRADNLAPISLHEPHGSQPVKRIYIRYVLETLIEAELI</sequence>
<dbReference type="InterPro" id="IPR012933">
    <property type="entry name" value="HicA_mRNA_interferase"/>
</dbReference>
<reference evidence="1 2" key="1">
    <citation type="submission" date="2018-03" db="EMBL/GenBank/DDBJ databases">
        <title>Ahniella affigens gen. nov., sp. nov., a gammaproteobacterium isolated from sandy soil near a stream.</title>
        <authorList>
            <person name="Ko Y."/>
            <person name="Kim J.-H."/>
        </authorList>
    </citation>
    <scope>NUCLEOTIDE SEQUENCE [LARGE SCALE GENOMIC DNA]</scope>
    <source>
        <strain evidence="1 2">D13</strain>
    </source>
</reference>
<dbReference type="Proteomes" id="UP000241074">
    <property type="component" value="Chromosome"/>
</dbReference>
<keyword evidence="2" id="KW-1185">Reference proteome</keyword>
<name>A0A2P1PQW0_9GAMM</name>
<dbReference type="OrthoDB" id="73001at2"/>
<dbReference type="EMBL" id="CP027860">
    <property type="protein sequence ID" value="AVP97211.1"/>
    <property type="molecule type" value="Genomic_DNA"/>
</dbReference>
<evidence type="ECO:0008006" key="3">
    <source>
        <dbReference type="Google" id="ProtNLM"/>
    </source>
</evidence>
<dbReference type="AlphaFoldDB" id="A0A2P1PQW0"/>
<organism evidence="1 2">
    <name type="scientific">Ahniella affigens</name>
    <dbReference type="NCBI Taxonomy" id="2021234"/>
    <lineage>
        <taxon>Bacteria</taxon>
        <taxon>Pseudomonadati</taxon>
        <taxon>Pseudomonadota</taxon>
        <taxon>Gammaproteobacteria</taxon>
        <taxon>Lysobacterales</taxon>
        <taxon>Rhodanobacteraceae</taxon>
        <taxon>Ahniella</taxon>
    </lineage>
</organism>
<dbReference type="RefSeq" id="WP_106891135.1">
    <property type="nucleotide sequence ID" value="NZ_CP027860.1"/>
</dbReference>